<reference evidence="1 2" key="1">
    <citation type="journal article" date="2010" name="Science">
        <title>Plasticity of animal genome architecture unmasked by rapid evolution of a pelagic tunicate.</title>
        <authorList>
            <person name="Denoeud F."/>
            <person name="Henriet S."/>
            <person name="Mungpakdee S."/>
            <person name="Aury J.M."/>
            <person name="Da Silva C."/>
            <person name="Brinkmann H."/>
            <person name="Mikhaleva J."/>
            <person name="Olsen L.C."/>
            <person name="Jubin C."/>
            <person name="Canestro C."/>
            <person name="Bouquet J.M."/>
            <person name="Danks G."/>
            <person name="Poulain J."/>
            <person name="Campsteijn C."/>
            <person name="Adamski M."/>
            <person name="Cross I."/>
            <person name="Yadetie F."/>
            <person name="Muffato M."/>
            <person name="Louis A."/>
            <person name="Butcher S."/>
            <person name="Tsagkogeorga G."/>
            <person name="Konrad A."/>
            <person name="Singh S."/>
            <person name="Jensen M.F."/>
            <person name="Cong E.H."/>
            <person name="Eikeseth-Otteraa H."/>
            <person name="Noel B."/>
            <person name="Anthouard V."/>
            <person name="Porcel B.M."/>
            <person name="Kachouri-Lafond R."/>
            <person name="Nishino A."/>
            <person name="Ugolini M."/>
            <person name="Chourrout P."/>
            <person name="Nishida H."/>
            <person name="Aasland R."/>
            <person name="Huzurbazar S."/>
            <person name="Westhof E."/>
            <person name="Delsuc F."/>
            <person name="Lehrach H."/>
            <person name="Reinhardt R."/>
            <person name="Weissenbach J."/>
            <person name="Roy S.W."/>
            <person name="Artiguenave F."/>
            <person name="Postlethwait J.H."/>
            <person name="Manak J.R."/>
            <person name="Thompson E.M."/>
            <person name="Jaillon O."/>
            <person name="Du Pasquier L."/>
            <person name="Boudinot P."/>
            <person name="Liberles D.A."/>
            <person name="Volff J.N."/>
            <person name="Philippe H."/>
            <person name="Lenhard B."/>
            <person name="Roest Crollius H."/>
            <person name="Wincker P."/>
            <person name="Chourrout D."/>
        </authorList>
    </citation>
    <scope>NUCLEOTIDE SEQUENCE [LARGE SCALE GENOMIC DNA]</scope>
</reference>
<dbReference type="AlphaFoldDB" id="E4XI42"/>
<gene>
    <name evidence="1" type="ORF">GSOID_T00011195001</name>
</gene>
<keyword evidence="2" id="KW-1185">Reference proteome</keyword>
<evidence type="ECO:0000313" key="1">
    <source>
        <dbReference type="EMBL" id="CBY10258.1"/>
    </source>
</evidence>
<name>E4XI42_OIKDI</name>
<protein>
    <submittedName>
        <fullName evidence="1">Uncharacterized protein</fullName>
    </submittedName>
</protein>
<accession>E4XI42</accession>
<dbReference type="InParanoid" id="E4XI42"/>
<proteinExistence type="predicted"/>
<sequence>MLKLHILDFNARAHDSILSATEVQLITEFVFHLHFLQTTSNYKKETSQSKTSSAKRENKIFHNSFIKKKS</sequence>
<dbReference type="Proteomes" id="UP000001307">
    <property type="component" value="Unassembled WGS sequence"/>
</dbReference>
<dbReference type="EMBL" id="FN653053">
    <property type="protein sequence ID" value="CBY10258.1"/>
    <property type="molecule type" value="Genomic_DNA"/>
</dbReference>
<evidence type="ECO:0000313" key="2">
    <source>
        <dbReference type="Proteomes" id="UP000001307"/>
    </source>
</evidence>
<organism evidence="1 2">
    <name type="scientific">Oikopleura dioica</name>
    <name type="common">Tunicate</name>
    <dbReference type="NCBI Taxonomy" id="34765"/>
    <lineage>
        <taxon>Eukaryota</taxon>
        <taxon>Metazoa</taxon>
        <taxon>Chordata</taxon>
        <taxon>Tunicata</taxon>
        <taxon>Appendicularia</taxon>
        <taxon>Copelata</taxon>
        <taxon>Oikopleuridae</taxon>
        <taxon>Oikopleura</taxon>
    </lineage>
</organism>